<evidence type="ECO:0000313" key="2">
    <source>
        <dbReference type="Proteomes" id="UP000033533"/>
    </source>
</evidence>
<accession>A0A0F4L859</accession>
<name>A0A0F4L859_9LACO</name>
<comment type="caution">
    <text evidence="1">The sequence shown here is derived from an EMBL/GenBank/DDBJ whole genome shotgun (WGS) entry which is preliminary data.</text>
</comment>
<dbReference type="Proteomes" id="UP000033533">
    <property type="component" value="Unassembled WGS sequence"/>
</dbReference>
<dbReference type="PATRIC" id="fig|1218493.3.peg.1764"/>
<evidence type="ECO:0000313" key="1">
    <source>
        <dbReference type="EMBL" id="KJY54458.1"/>
    </source>
</evidence>
<sequence length="163" mass="19209">MKISREAFITAWQNQKLVRGALKYAHVRMDYTNYEDFLQEGIIIYAEMLTRLAGRARTEVDRLSFRKIIWHTLDLLRKQKRITEQEIAFDSAEQVGLLDNWNNHLALEKELAQMTEVERILFIDHLLGGQTISALAEKTGINRVQLQRSKRDLLYHLREVLDK</sequence>
<organism evidence="1 2">
    <name type="scientific">Lactobacillus kullabergensis</name>
    <dbReference type="NCBI Taxonomy" id="1218493"/>
    <lineage>
        <taxon>Bacteria</taxon>
        <taxon>Bacillati</taxon>
        <taxon>Bacillota</taxon>
        <taxon>Bacilli</taxon>
        <taxon>Lactobacillales</taxon>
        <taxon>Lactobacillaceae</taxon>
        <taxon>Lactobacillus</taxon>
    </lineage>
</organism>
<reference evidence="1 2" key="1">
    <citation type="submission" date="2014-12" db="EMBL/GenBank/DDBJ databases">
        <title>Comparative genomics of the lactic acid bacteria isolated from the honey bee gut.</title>
        <authorList>
            <person name="Ellegaard K.M."/>
            <person name="Tamarit D."/>
            <person name="Javelind E."/>
            <person name="Olofsson T."/>
            <person name="Andersson S.G."/>
            <person name="Vasquez A."/>
        </authorList>
    </citation>
    <scope>NUCLEOTIDE SEQUENCE [LARGE SCALE GENOMIC DNA]</scope>
    <source>
        <strain evidence="1 2">Biut2</strain>
    </source>
</reference>
<gene>
    <name evidence="1" type="ORF">JF76_16870</name>
</gene>
<dbReference type="HOGENOM" id="CLU_1624998_0_0_9"/>
<dbReference type="AlphaFoldDB" id="A0A0F4L859"/>
<proteinExistence type="predicted"/>
<dbReference type="STRING" id="1218493.JF76_16870"/>
<dbReference type="RefSeq" id="WP_045928657.1">
    <property type="nucleotide sequence ID" value="NZ_JBHSZS010000026.1"/>
</dbReference>
<protein>
    <submittedName>
        <fullName evidence="1">RNA polymerase sigma factor, sigma-70 family</fullName>
    </submittedName>
</protein>
<dbReference type="OrthoDB" id="2248780at2"/>
<dbReference type="EMBL" id="JXBY01000026">
    <property type="protein sequence ID" value="KJY54458.1"/>
    <property type="molecule type" value="Genomic_DNA"/>
</dbReference>